<organism evidence="6 7">
    <name type="scientific">Tieghemostelium lacteum</name>
    <name type="common">Slime mold</name>
    <name type="synonym">Dictyostelium lacteum</name>
    <dbReference type="NCBI Taxonomy" id="361077"/>
    <lineage>
        <taxon>Eukaryota</taxon>
        <taxon>Amoebozoa</taxon>
        <taxon>Evosea</taxon>
        <taxon>Eumycetozoa</taxon>
        <taxon>Dictyostelia</taxon>
        <taxon>Dictyosteliales</taxon>
        <taxon>Raperosteliaceae</taxon>
        <taxon>Tieghemostelium</taxon>
    </lineage>
</organism>
<dbReference type="GO" id="GO:0015629">
    <property type="term" value="C:actin cytoskeleton"/>
    <property type="evidence" value="ECO:0007669"/>
    <property type="project" value="InterPro"/>
</dbReference>
<reference evidence="6 7" key="1">
    <citation type="submission" date="2015-12" db="EMBL/GenBank/DDBJ databases">
        <title>Dictyostelia acquired genes for synthesis and detection of signals that induce cell-type specialization by lateral gene transfer from prokaryotes.</title>
        <authorList>
            <person name="Gloeckner G."/>
            <person name="Schaap P."/>
        </authorList>
    </citation>
    <scope>NUCLEOTIDE SEQUENCE [LARGE SCALE GENOMIC DNA]</scope>
    <source>
        <strain evidence="6 7">TK</strain>
    </source>
</reference>
<dbReference type="InParanoid" id="A0A151ZSF0"/>
<dbReference type="EMBL" id="LODT01000021">
    <property type="protein sequence ID" value="KYQ96961.1"/>
    <property type="molecule type" value="Genomic_DNA"/>
</dbReference>
<dbReference type="SUPFAM" id="SSF55753">
    <property type="entry name" value="Actin depolymerizing proteins"/>
    <property type="match status" value="1"/>
</dbReference>
<dbReference type="PANTHER" id="PTHR11913">
    <property type="entry name" value="COFILIN-RELATED"/>
    <property type="match status" value="1"/>
</dbReference>
<evidence type="ECO:0000259" key="5">
    <source>
        <dbReference type="PROSITE" id="PS51263"/>
    </source>
</evidence>
<keyword evidence="3" id="KW-0963">Cytoplasm</keyword>
<keyword evidence="4" id="KW-0009">Actin-binding</keyword>
<name>A0A151ZSF0_TIELA</name>
<evidence type="ECO:0000256" key="4">
    <source>
        <dbReference type="ARBA" id="ARBA00023203"/>
    </source>
</evidence>
<dbReference type="CDD" id="cd11286">
    <property type="entry name" value="ADF_cofilin_like"/>
    <property type="match status" value="1"/>
</dbReference>
<dbReference type="Proteomes" id="UP000076078">
    <property type="component" value="Unassembled WGS sequence"/>
</dbReference>
<feature type="domain" description="ADF-H" evidence="5">
    <location>
        <begin position="4"/>
        <end position="135"/>
    </location>
</feature>
<evidence type="ECO:0000313" key="6">
    <source>
        <dbReference type="EMBL" id="KYQ96961.1"/>
    </source>
</evidence>
<comment type="similarity">
    <text evidence="2">Belongs to the actin-binding proteins ADF family.</text>
</comment>
<dbReference type="SMART" id="SM00102">
    <property type="entry name" value="ADF"/>
    <property type="match status" value="1"/>
</dbReference>
<dbReference type="Gene3D" id="3.40.20.10">
    <property type="entry name" value="Severin"/>
    <property type="match status" value="1"/>
</dbReference>
<dbReference type="GO" id="GO:0003779">
    <property type="term" value="F:actin binding"/>
    <property type="evidence" value="ECO:0007669"/>
    <property type="project" value="UniProtKB-KW"/>
</dbReference>
<dbReference type="OrthoDB" id="25672at2759"/>
<dbReference type="OMA" id="QCRFAVY"/>
<evidence type="ECO:0000256" key="1">
    <source>
        <dbReference type="ARBA" id="ARBA00004496"/>
    </source>
</evidence>
<dbReference type="InterPro" id="IPR002108">
    <property type="entry name" value="ADF-H"/>
</dbReference>
<dbReference type="GO" id="GO:0005737">
    <property type="term" value="C:cytoplasm"/>
    <property type="evidence" value="ECO:0007669"/>
    <property type="project" value="UniProtKB-SubCell"/>
</dbReference>
<dbReference type="GO" id="GO:0030042">
    <property type="term" value="P:actin filament depolymerization"/>
    <property type="evidence" value="ECO:0007669"/>
    <property type="project" value="InterPro"/>
</dbReference>
<dbReference type="InterPro" id="IPR029006">
    <property type="entry name" value="ADF-H/Gelsolin-like_dom_sf"/>
</dbReference>
<proteinExistence type="inferred from homology"/>
<dbReference type="PROSITE" id="PS51263">
    <property type="entry name" value="ADF_H"/>
    <property type="match status" value="1"/>
</dbReference>
<dbReference type="PRINTS" id="PR00006">
    <property type="entry name" value="COFILIN"/>
</dbReference>
<sequence>MSSGIKIDANCTETYNQLKLGRKFGMISYKISDDSTQIVVDKTYPPNTPFETFTAELPEKDCRYVVYDFEYFEEGANKNRIVFVAWCPDVAPIKKKMMATSSKDSLRKALVGIQTEIQGTDLSEVTKEAFMSKVNKI</sequence>
<dbReference type="Pfam" id="PF00241">
    <property type="entry name" value="Cofilin_ADF"/>
    <property type="match status" value="1"/>
</dbReference>
<dbReference type="STRING" id="361077.A0A151ZSF0"/>
<dbReference type="InterPro" id="IPR017904">
    <property type="entry name" value="ADF/Cofilin"/>
</dbReference>
<evidence type="ECO:0000313" key="7">
    <source>
        <dbReference type="Proteomes" id="UP000076078"/>
    </source>
</evidence>
<gene>
    <name evidence="6" type="ORF">DLAC_04283</name>
</gene>
<comment type="caution">
    <text evidence="6">The sequence shown here is derived from an EMBL/GenBank/DDBJ whole genome shotgun (WGS) entry which is preliminary data.</text>
</comment>
<accession>A0A151ZSF0</accession>
<dbReference type="AlphaFoldDB" id="A0A151ZSF0"/>
<evidence type="ECO:0000256" key="3">
    <source>
        <dbReference type="ARBA" id="ARBA00022490"/>
    </source>
</evidence>
<protein>
    <submittedName>
        <fullName evidence="6">Cofilin</fullName>
    </submittedName>
</protein>
<keyword evidence="7" id="KW-1185">Reference proteome</keyword>
<dbReference type="FunCoup" id="A0A151ZSF0">
    <property type="interactions" value="486"/>
</dbReference>
<comment type="subcellular location">
    <subcellularLocation>
        <location evidence="1">Cytoplasm</location>
    </subcellularLocation>
</comment>
<evidence type="ECO:0000256" key="2">
    <source>
        <dbReference type="ARBA" id="ARBA00006844"/>
    </source>
</evidence>